<dbReference type="SUPFAM" id="SSF56399">
    <property type="entry name" value="ADP-ribosylation"/>
    <property type="match status" value="1"/>
</dbReference>
<keyword evidence="5" id="KW-0520">NAD</keyword>
<accession>A0AAN8JUV0</accession>
<comment type="catalytic activity">
    <reaction evidence="6">
        <text>2'-phospho-[ligated tRNA] + NAD(+) = mature tRNA + ADP-alpha-D-ribose 1'',2''-cyclic phosphate + nicotinamide</text>
        <dbReference type="Rhea" id="RHEA:23324"/>
        <dbReference type="Rhea" id="RHEA-COMP:11106"/>
        <dbReference type="Rhea" id="RHEA-COMP:11107"/>
        <dbReference type="ChEBI" id="CHEBI:17154"/>
        <dbReference type="ChEBI" id="CHEBI:57540"/>
        <dbReference type="ChEBI" id="CHEBI:76596"/>
        <dbReference type="ChEBI" id="CHEBI:82883"/>
        <dbReference type="ChEBI" id="CHEBI:85027"/>
        <dbReference type="EC" id="2.7.1.160"/>
    </reaction>
</comment>
<evidence type="ECO:0000256" key="1">
    <source>
        <dbReference type="ARBA" id="ARBA00003343"/>
    </source>
</evidence>
<organism evidence="7 8">
    <name type="scientific">Patella caerulea</name>
    <name type="common">Rayed Mediterranean limpet</name>
    <dbReference type="NCBI Taxonomy" id="87958"/>
    <lineage>
        <taxon>Eukaryota</taxon>
        <taxon>Metazoa</taxon>
        <taxon>Spiralia</taxon>
        <taxon>Lophotrochozoa</taxon>
        <taxon>Mollusca</taxon>
        <taxon>Gastropoda</taxon>
        <taxon>Patellogastropoda</taxon>
        <taxon>Patelloidea</taxon>
        <taxon>Patellidae</taxon>
        <taxon>Patella</taxon>
    </lineage>
</organism>
<sequence>MAGNGRRVGRDVKLSKSLSWLLRHGAEKEGLHFSPGGFLSVEEILNKPQFKSFTEVDIRQVVETNDKKRFALRTDDEGKLQIRANQGHTLQVDDLELTPVTSATDYPVVIHGTNMTAWNSIKTQGLSRMKRTHIHFATGEPGDSGVISGMRSSSDVLIYLNLDKILQDNIPVFISANGVILSPGDQQGIIQPVYFKQVINRKTREVIQ</sequence>
<dbReference type="GO" id="GO:0000215">
    <property type="term" value="F:tRNA 2'-phosphotransferase activity"/>
    <property type="evidence" value="ECO:0007669"/>
    <property type="project" value="UniProtKB-EC"/>
</dbReference>
<dbReference type="EMBL" id="JAZGQO010000007">
    <property type="protein sequence ID" value="KAK6183186.1"/>
    <property type="molecule type" value="Genomic_DNA"/>
</dbReference>
<name>A0AAN8JUV0_PATCE</name>
<dbReference type="GO" id="GO:0006388">
    <property type="term" value="P:tRNA splicing, via endonucleolytic cleavage and ligation"/>
    <property type="evidence" value="ECO:0007669"/>
    <property type="project" value="TreeGrafter"/>
</dbReference>
<comment type="function">
    <text evidence="1">Catalyzes the last step of tRNA splicing, the transfer of the splice junction 2'-phosphate from ligated tRNA to NAD to produce ADP-ribose 1''-2'' cyclic phosphate.</text>
</comment>
<dbReference type="InterPro" id="IPR042081">
    <property type="entry name" value="RNA_2'-PTrans_C"/>
</dbReference>
<dbReference type="PANTHER" id="PTHR12684:SF2">
    <property type="entry name" value="TRNA 2'-PHOSPHOTRANSFERASE 1"/>
    <property type="match status" value="1"/>
</dbReference>
<dbReference type="AlphaFoldDB" id="A0AAN8JUV0"/>
<dbReference type="InterPro" id="IPR002745">
    <property type="entry name" value="Ptrans_KptA/Tpt1"/>
</dbReference>
<reference evidence="7 8" key="1">
    <citation type="submission" date="2024-01" db="EMBL/GenBank/DDBJ databases">
        <title>The genome of the rayed Mediterranean limpet Patella caerulea (Linnaeus, 1758).</title>
        <authorList>
            <person name="Anh-Thu Weber A."/>
            <person name="Halstead-Nussloch G."/>
        </authorList>
    </citation>
    <scope>NUCLEOTIDE SEQUENCE [LARGE SCALE GENOMIC DNA]</scope>
    <source>
        <strain evidence="7">AATW-2023a</strain>
        <tissue evidence="7">Whole specimen</tissue>
    </source>
</reference>
<evidence type="ECO:0000256" key="6">
    <source>
        <dbReference type="ARBA" id="ARBA00047949"/>
    </source>
</evidence>
<evidence type="ECO:0000256" key="3">
    <source>
        <dbReference type="ARBA" id="ARBA00012007"/>
    </source>
</evidence>
<dbReference type="InterPro" id="IPR042080">
    <property type="entry name" value="RNA_2'-PTrans_N"/>
</dbReference>
<evidence type="ECO:0000313" key="7">
    <source>
        <dbReference type="EMBL" id="KAK6183186.1"/>
    </source>
</evidence>
<comment type="caution">
    <text evidence="7">The sequence shown here is derived from an EMBL/GenBank/DDBJ whole genome shotgun (WGS) entry which is preliminary data.</text>
</comment>
<dbReference type="Gene3D" id="1.10.10.970">
    <property type="entry name" value="RNA 2'-phosphotransferase, Tpt1/KptA family, N-terminal domain"/>
    <property type="match status" value="1"/>
</dbReference>
<evidence type="ECO:0000313" key="8">
    <source>
        <dbReference type="Proteomes" id="UP001347796"/>
    </source>
</evidence>
<dbReference type="EC" id="2.7.1.160" evidence="3"/>
<dbReference type="Proteomes" id="UP001347796">
    <property type="component" value="Unassembled WGS sequence"/>
</dbReference>
<dbReference type="Gene3D" id="3.20.170.30">
    <property type="match status" value="1"/>
</dbReference>
<dbReference type="Pfam" id="PF01885">
    <property type="entry name" value="PTS_2-RNA"/>
    <property type="match status" value="1"/>
</dbReference>
<proteinExistence type="inferred from homology"/>
<protein>
    <recommendedName>
        <fullName evidence="3">2'-phosphotransferase</fullName>
        <ecNumber evidence="3">2.7.1.160</ecNumber>
    </recommendedName>
</protein>
<keyword evidence="4" id="KW-0808">Transferase</keyword>
<dbReference type="PANTHER" id="PTHR12684">
    <property type="entry name" value="PUTATIVE PHOSPHOTRANSFERASE"/>
    <property type="match status" value="1"/>
</dbReference>
<evidence type="ECO:0000256" key="2">
    <source>
        <dbReference type="ARBA" id="ARBA00009836"/>
    </source>
</evidence>
<evidence type="ECO:0000256" key="5">
    <source>
        <dbReference type="ARBA" id="ARBA00023027"/>
    </source>
</evidence>
<evidence type="ECO:0000256" key="4">
    <source>
        <dbReference type="ARBA" id="ARBA00022679"/>
    </source>
</evidence>
<keyword evidence="8" id="KW-1185">Reference proteome</keyword>
<comment type="similarity">
    <text evidence="2">Belongs to the KptA/TPT1 family.</text>
</comment>
<gene>
    <name evidence="7" type="ORF">SNE40_010714</name>
</gene>